<dbReference type="AlphaFoldDB" id="A0AAN6N530"/>
<keyword evidence="5" id="KW-0805">Transcription regulation</keyword>
<feature type="compositionally biased region" description="Basic and acidic residues" evidence="9">
    <location>
        <begin position="391"/>
        <end position="401"/>
    </location>
</feature>
<evidence type="ECO:0000256" key="2">
    <source>
        <dbReference type="ARBA" id="ARBA00006918"/>
    </source>
</evidence>
<dbReference type="InterPro" id="IPR027109">
    <property type="entry name" value="Swc4/Dmap1"/>
</dbReference>
<protein>
    <recommendedName>
        <fullName evidence="3">SWR1-complex protein 4</fullName>
    </recommendedName>
</protein>
<feature type="compositionally biased region" description="Basic and acidic residues" evidence="9">
    <location>
        <begin position="549"/>
        <end position="585"/>
    </location>
</feature>
<keyword evidence="7" id="KW-0539">Nucleus</keyword>
<evidence type="ECO:0000256" key="8">
    <source>
        <dbReference type="ARBA" id="ARBA00025264"/>
    </source>
</evidence>
<evidence type="ECO:0000256" key="4">
    <source>
        <dbReference type="ARBA" id="ARBA00022853"/>
    </source>
</evidence>
<feature type="compositionally biased region" description="Low complexity" evidence="9">
    <location>
        <begin position="362"/>
        <end position="372"/>
    </location>
</feature>
<comment type="similarity">
    <text evidence="2">Belongs to the SWC4 family.</text>
</comment>
<dbReference type="SMART" id="SM00717">
    <property type="entry name" value="SANT"/>
    <property type="match status" value="1"/>
</dbReference>
<evidence type="ECO:0000256" key="3">
    <source>
        <dbReference type="ARBA" id="ARBA00019132"/>
    </source>
</evidence>
<keyword evidence="6" id="KW-0804">Transcription</keyword>
<keyword evidence="4" id="KW-0156">Chromatin regulator</keyword>
<dbReference type="GO" id="GO:0000122">
    <property type="term" value="P:negative regulation of transcription by RNA polymerase II"/>
    <property type="evidence" value="ECO:0007669"/>
    <property type="project" value="TreeGrafter"/>
</dbReference>
<dbReference type="GO" id="GO:0003714">
    <property type="term" value="F:transcription corepressor activity"/>
    <property type="evidence" value="ECO:0007669"/>
    <property type="project" value="TreeGrafter"/>
</dbReference>
<dbReference type="Gene3D" id="1.10.10.60">
    <property type="entry name" value="Homeodomain-like"/>
    <property type="match status" value="1"/>
</dbReference>
<comment type="function">
    <text evidence="8">Component of the SWR1 complex which mediates the ATP-dependent exchange of histone H2A for the H2A variant HZT1 leading to transcriptional regulation of selected genes by chromatin remodeling. Component of the NuA4 histone acetyltransferase complex which is involved in transcriptional activation of selected genes principally by acetylation of nucleosomal histone H4 and H2A. The NuA4 complex is also involved in DNA repair.</text>
</comment>
<dbReference type="GO" id="GO:0000812">
    <property type="term" value="C:Swr1 complex"/>
    <property type="evidence" value="ECO:0007669"/>
    <property type="project" value="TreeGrafter"/>
</dbReference>
<proteinExistence type="inferred from homology"/>
<dbReference type="Pfam" id="PF16282">
    <property type="entry name" value="SANT_DAMP1_like"/>
    <property type="match status" value="1"/>
</dbReference>
<organism evidence="11 12">
    <name type="scientific">Diplogelasinospora grovesii</name>
    <dbReference type="NCBI Taxonomy" id="303347"/>
    <lineage>
        <taxon>Eukaryota</taxon>
        <taxon>Fungi</taxon>
        <taxon>Dikarya</taxon>
        <taxon>Ascomycota</taxon>
        <taxon>Pezizomycotina</taxon>
        <taxon>Sordariomycetes</taxon>
        <taxon>Sordariomycetidae</taxon>
        <taxon>Sordariales</taxon>
        <taxon>Diplogelasinosporaceae</taxon>
        <taxon>Diplogelasinospora</taxon>
    </lineage>
</organism>
<feature type="region of interest" description="Disordered" evidence="9">
    <location>
        <begin position="348"/>
        <end position="442"/>
    </location>
</feature>
<dbReference type="GO" id="GO:0006338">
    <property type="term" value="P:chromatin remodeling"/>
    <property type="evidence" value="ECO:0007669"/>
    <property type="project" value="InterPro"/>
</dbReference>
<feature type="region of interest" description="Disordered" evidence="9">
    <location>
        <begin position="100"/>
        <end position="128"/>
    </location>
</feature>
<dbReference type="InterPro" id="IPR032563">
    <property type="entry name" value="DAMP1_SANT-like"/>
</dbReference>
<evidence type="ECO:0000256" key="9">
    <source>
        <dbReference type="SAM" id="MobiDB-lite"/>
    </source>
</evidence>
<evidence type="ECO:0000256" key="1">
    <source>
        <dbReference type="ARBA" id="ARBA00004123"/>
    </source>
</evidence>
<gene>
    <name evidence="11" type="ORF">QBC46DRAFT_391435</name>
</gene>
<evidence type="ECO:0000313" key="11">
    <source>
        <dbReference type="EMBL" id="KAK3937913.1"/>
    </source>
</evidence>
<evidence type="ECO:0000256" key="7">
    <source>
        <dbReference type="ARBA" id="ARBA00023242"/>
    </source>
</evidence>
<evidence type="ECO:0000313" key="12">
    <source>
        <dbReference type="Proteomes" id="UP001303473"/>
    </source>
</evidence>
<dbReference type="EMBL" id="MU853842">
    <property type="protein sequence ID" value="KAK3937913.1"/>
    <property type="molecule type" value="Genomic_DNA"/>
</dbReference>
<keyword evidence="12" id="KW-1185">Reference proteome</keyword>
<feature type="domain" description="Myb-like" evidence="10">
    <location>
        <begin position="161"/>
        <end position="236"/>
    </location>
</feature>
<feature type="compositionally biased region" description="Low complexity" evidence="9">
    <location>
        <begin position="404"/>
        <end position="420"/>
    </location>
</feature>
<comment type="subcellular location">
    <subcellularLocation>
        <location evidence="1">Nucleus</location>
    </subcellularLocation>
</comment>
<accession>A0AAN6N530</accession>
<evidence type="ECO:0000259" key="10">
    <source>
        <dbReference type="SMART" id="SM00717"/>
    </source>
</evidence>
<reference evidence="12" key="1">
    <citation type="journal article" date="2023" name="Mol. Phylogenet. Evol.">
        <title>Genome-scale phylogeny and comparative genomics of the fungal order Sordariales.</title>
        <authorList>
            <person name="Hensen N."/>
            <person name="Bonometti L."/>
            <person name="Westerberg I."/>
            <person name="Brannstrom I.O."/>
            <person name="Guillou S."/>
            <person name="Cros-Aarteil S."/>
            <person name="Calhoun S."/>
            <person name="Haridas S."/>
            <person name="Kuo A."/>
            <person name="Mondo S."/>
            <person name="Pangilinan J."/>
            <person name="Riley R."/>
            <person name="LaButti K."/>
            <person name="Andreopoulos B."/>
            <person name="Lipzen A."/>
            <person name="Chen C."/>
            <person name="Yan M."/>
            <person name="Daum C."/>
            <person name="Ng V."/>
            <person name="Clum A."/>
            <person name="Steindorff A."/>
            <person name="Ohm R.A."/>
            <person name="Martin F."/>
            <person name="Silar P."/>
            <person name="Natvig D.O."/>
            <person name="Lalanne C."/>
            <person name="Gautier V."/>
            <person name="Ament-Velasquez S.L."/>
            <person name="Kruys A."/>
            <person name="Hutchinson M.I."/>
            <person name="Powell A.J."/>
            <person name="Barry K."/>
            <person name="Miller A.N."/>
            <person name="Grigoriev I.V."/>
            <person name="Debuchy R."/>
            <person name="Gladieux P."/>
            <person name="Hiltunen Thoren M."/>
            <person name="Johannesson H."/>
        </authorList>
    </citation>
    <scope>NUCLEOTIDE SEQUENCE [LARGE SCALE GENOMIC DNA]</scope>
    <source>
        <strain evidence="12">CBS 340.73</strain>
    </source>
</reference>
<dbReference type="Proteomes" id="UP001303473">
    <property type="component" value="Unassembled WGS sequence"/>
</dbReference>
<feature type="region of interest" description="Disordered" evidence="9">
    <location>
        <begin position="1"/>
        <end position="36"/>
    </location>
</feature>
<feature type="compositionally biased region" description="Basic and acidic residues" evidence="9">
    <location>
        <begin position="100"/>
        <end position="113"/>
    </location>
</feature>
<evidence type="ECO:0000256" key="6">
    <source>
        <dbReference type="ARBA" id="ARBA00023163"/>
    </source>
</evidence>
<sequence>MTSHDVRDVLNLPSDHSAGPRPTKKQKTGAPRPNLKGLAREVQNLGGDNPIAIVPDVSVFKKRRFASRKPAAKWELKGFKNSARSDDGALILRHWKRKTEDGAPVDREMRDGESQPAENGESTADGDVVKKEELEDSSFAKYNVQVSVPQYSEDQYRSNLQSDHWTKEETDYLLQLAKDYDLRWSIIWDRYDFQPKPSSEEGGEMADGTSTAVVQVSTITRTMEDLKARYYEVAAKMMAVQKPAQYMTRPEFELYEMMLNFNPAQERARKEFALNTMARSKDEAREEESLLLEIKRILARTERFNEERRELYNRLDYPHTETDINSFKSSTGLQQLLQNLMNVDKSKKRKSLMGPGDGSSPGGAAVSGSAVSETAPNDPRRRESIAASMPERVHGHGHRDSISGTPATPANETATPTAGANKKKGGAAQLQSERRKLTEQEEQIYGVTHHDRLGSGPTFRYEKINKLYSHKSGQQQLRITNALGELDVPARLVMPTAAVTAQFEVLWSAVTALVDLRKISDKIDAEIKIEEAKKAERDKARAAQSGSSKPDDAAKRTGDGESKGSEEEKDKEEDQDKEQRQNGDGEDKDPAEEPAVNGEGEEKEREGEDQGGLRPGSSSGGGAHKRSASVLSTTSDKSAKRQKK</sequence>
<feature type="region of interest" description="Disordered" evidence="9">
    <location>
        <begin position="533"/>
        <end position="644"/>
    </location>
</feature>
<evidence type="ECO:0000256" key="5">
    <source>
        <dbReference type="ARBA" id="ARBA00023015"/>
    </source>
</evidence>
<dbReference type="GO" id="GO:0035267">
    <property type="term" value="C:NuA4 histone acetyltransferase complex"/>
    <property type="evidence" value="ECO:0007669"/>
    <property type="project" value="InterPro"/>
</dbReference>
<dbReference type="PANTHER" id="PTHR12855:SF10">
    <property type="entry name" value="DNA METHYLTRANSFERASE 1-ASSOCIATED PROTEIN 1"/>
    <property type="match status" value="1"/>
</dbReference>
<comment type="caution">
    <text evidence="11">The sequence shown here is derived from an EMBL/GenBank/DDBJ whole genome shotgun (WGS) entry which is preliminary data.</text>
</comment>
<name>A0AAN6N530_9PEZI</name>
<dbReference type="InterPro" id="IPR001005">
    <property type="entry name" value="SANT/Myb"/>
</dbReference>
<dbReference type="PANTHER" id="PTHR12855">
    <property type="entry name" value="DNA METHYLTRANSFERASE 1-ASSOCIATED PROTEIN 1 FAMILY MEMBER"/>
    <property type="match status" value="1"/>
</dbReference>
<dbReference type="GO" id="GO:0006281">
    <property type="term" value="P:DNA repair"/>
    <property type="evidence" value="ECO:0007669"/>
    <property type="project" value="InterPro"/>
</dbReference>